<evidence type="ECO:0000256" key="3">
    <source>
        <dbReference type="ARBA" id="ARBA00022777"/>
    </source>
</evidence>
<feature type="compositionally biased region" description="Low complexity" evidence="6">
    <location>
        <begin position="84"/>
        <end position="99"/>
    </location>
</feature>
<dbReference type="PROSITE" id="PS50011">
    <property type="entry name" value="PROTEIN_KINASE_DOM"/>
    <property type="match status" value="1"/>
</dbReference>
<keyword evidence="2" id="KW-0547">Nucleotide-binding</keyword>
<keyword evidence="4" id="KW-0067">ATP-binding</keyword>
<evidence type="ECO:0000256" key="2">
    <source>
        <dbReference type="ARBA" id="ARBA00022741"/>
    </source>
</evidence>
<dbReference type="EMBL" id="JBBWUH010000001">
    <property type="protein sequence ID" value="KAK8177536.1"/>
    <property type="molecule type" value="Genomic_DNA"/>
</dbReference>
<dbReference type="InterPro" id="IPR011009">
    <property type="entry name" value="Kinase-like_dom_sf"/>
</dbReference>
<evidence type="ECO:0000256" key="4">
    <source>
        <dbReference type="ARBA" id="ARBA00022840"/>
    </source>
</evidence>
<keyword evidence="7" id="KW-0812">Transmembrane</keyword>
<dbReference type="InterPro" id="IPR050339">
    <property type="entry name" value="CC_SR_Kinase"/>
</dbReference>
<dbReference type="PANTHER" id="PTHR11042:SF138">
    <property type="entry name" value="SERINE_THREONINE-PROTEIN KINASE IKS1-RELATED"/>
    <property type="match status" value="1"/>
</dbReference>
<comment type="caution">
    <text evidence="9">The sequence shown here is derived from an EMBL/GenBank/DDBJ whole genome shotgun (WGS) entry which is preliminary data.</text>
</comment>
<feature type="compositionally biased region" description="Polar residues" evidence="6">
    <location>
        <begin position="537"/>
        <end position="549"/>
    </location>
</feature>
<feature type="domain" description="Protein kinase" evidence="8">
    <location>
        <begin position="147"/>
        <end position="480"/>
    </location>
</feature>
<keyword evidence="3" id="KW-0418">Kinase</keyword>
<dbReference type="Proteomes" id="UP001456524">
    <property type="component" value="Unassembled WGS sequence"/>
</dbReference>
<feature type="region of interest" description="Disordered" evidence="6">
    <location>
        <begin position="486"/>
        <end position="572"/>
    </location>
</feature>
<comment type="similarity">
    <text evidence="5">Belongs to the protein kinase superfamily. Ser/Thr protein kinase family. GCN2 subfamily.</text>
</comment>
<feature type="region of interest" description="Disordered" evidence="6">
    <location>
        <begin position="79"/>
        <end position="132"/>
    </location>
</feature>
<dbReference type="Gene3D" id="1.10.510.10">
    <property type="entry name" value="Transferase(Phosphotransferase) domain 1"/>
    <property type="match status" value="1"/>
</dbReference>
<evidence type="ECO:0000259" key="8">
    <source>
        <dbReference type="PROSITE" id="PS50011"/>
    </source>
</evidence>
<organism evidence="9 10">
    <name type="scientific">Phyllosticta citrichinensis</name>
    <dbReference type="NCBI Taxonomy" id="1130410"/>
    <lineage>
        <taxon>Eukaryota</taxon>
        <taxon>Fungi</taxon>
        <taxon>Dikarya</taxon>
        <taxon>Ascomycota</taxon>
        <taxon>Pezizomycotina</taxon>
        <taxon>Dothideomycetes</taxon>
        <taxon>Dothideomycetes incertae sedis</taxon>
        <taxon>Botryosphaeriales</taxon>
        <taxon>Phyllostictaceae</taxon>
        <taxon>Phyllosticta</taxon>
    </lineage>
</organism>
<accession>A0ABR1Y702</accession>
<feature type="compositionally biased region" description="Low complexity" evidence="6">
    <location>
        <begin position="107"/>
        <end position="124"/>
    </location>
</feature>
<dbReference type="PANTHER" id="PTHR11042">
    <property type="entry name" value="EUKARYOTIC TRANSLATION INITIATION FACTOR 2-ALPHA KINASE EIF2-ALPHA KINASE -RELATED"/>
    <property type="match status" value="1"/>
</dbReference>
<evidence type="ECO:0000256" key="6">
    <source>
        <dbReference type="SAM" id="MobiDB-lite"/>
    </source>
</evidence>
<keyword evidence="10" id="KW-1185">Reference proteome</keyword>
<dbReference type="PROSITE" id="PS00108">
    <property type="entry name" value="PROTEIN_KINASE_ST"/>
    <property type="match status" value="1"/>
</dbReference>
<keyword evidence="7" id="KW-0472">Membrane</keyword>
<gene>
    <name evidence="9" type="ORF">IWX90DRAFT_20663</name>
</gene>
<protein>
    <submittedName>
        <fullName evidence="9">Kinase-like protein</fullName>
    </submittedName>
</protein>
<dbReference type="Gene3D" id="3.30.200.20">
    <property type="entry name" value="Phosphorylase Kinase, domain 1"/>
    <property type="match status" value="1"/>
</dbReference>
<feature type="transmembrane region" description="Helical" evidence="7">
    <location>
        <begin position="646"/>
        <end position="665"/>
    </location>
</feature>
<name>A0ABR1Y702_9PEZI</name>
<feature type="compositionally biased region" description="Pro residues" evidence="6">
    <location>
        <begin position="560"/>
        <end position="572"/>
    </location>
</feature>
<reference evidence="9 10" key="1">
    <citation type="journal article" date="2022" name="G3 (Bethesda)">
        <title>Enemy or ally: a genomic approach to elucidate the lifestyle of Phyllosticta citrichinaensis.</title>
        <authorList>
            <person name="Buijs V.A."/>
            <person name="Groenewald J.Z."/>
            <person name="Haridas S."/>
            <person name="LaButti K.M."/>
            <person name="Lipzen A."/>
            <person name="Martin F.M."/>
            <person name="Barry K."/>
            <person name="Grigoriev I.V."/>
            <person name="Crous P.W."/>
            <person name="Seidl M.F."/>
        </authorList>
    </citation>
    <scope>NUCLEOTIDE SEQUENCE [LARGE SCALE GENOMIC DNA]</scope>
    <source>
        <strain evidence="9 10">CBS 129764</strain>
    </source>
</reference>
<keyword evidence="1" id="KW-0808">Transferase</keyword>
<dbReference type="SMART" id="SM00220">
    <property type="entry name" value="S_TKc"/>
    <property type="match status" value="1"/>
</dbReference>
<dbReference type="InterPro" id="IPR000719">
    <property type="entry name" value="Prot_kinase_dom"/>
</dbReference>
<evidence type="ECO:0000256" key="1">
    <source>
        <dbReference type="ARBA" id="ARBA00022679"/>
    </source>
</evidence>
<keyword evidence="7" id="KW-1133">Transmembrane helix</keyword>
<evidence type="ECO:0000256" key="5">
    <source>
        <dbReference type="ARBA" id="ARBA00037982"/>
    </source>
</evidence>
<sequence length="684" mass="76250">MSLVPRLNRGEIVLRHGSAVVVYDARSRQLSLRATPSDLEFANCPYCQRPFRDGPTTEAEDDHEEPEASFVNPQYFRMLHHSQPGSPTSSRPTSPVRGTAPRALRQPSGSSEPPPSSEFIGSSPAPQTASHGISSNAFSQNYFKTFFVEERVLGSGGKGVVLLVKHVLDGVSLGHFACKRVPVGDDHEWLEKVLIEVQLLQNLSHQNLVSYRHVWLEEAQLTSFAPSVPCAFILQQYCNGGDLHHYILGDAKKREESEGSKKGLKERMRRRSKGQVEPPVDLHGPRRMHFDEIFSFFKDITSGLHHLHSNGYIHRDLKPHNCLLHMVGGETRVLVSDFGEVQTVNMTRKSTGATGTLSYCAPEVLMRETPDGNYGNFTTKSDIFSLGMIVYFMCFGRLPYKNADDLHEENEDLDELRAEIATWRGFNDTIRARSDLPEMLYAFLKKLLSLNPKERPATDHILQGIGAASSESNSFLHPSFFNDMGSRISPADSPSPAPKHARRAATHTGMLRTSSKLRHATAEEQRSPSPPMRRTASRTPTPEDSSTVVLRTRKVKFNPSPTPQSTPRLMLPPPTNFSTRIHSFLQDYRVLWTLKISMFLLKVTSLTRPCSPFAPQALILYPLLFLAALDLALMDGMPASRWSYGGLLESIVLLAVHFAVAGLAAKSNKLCMNSVVWHEFATAE</sequence>
<dbReference type="Pfam" id="PF00069">
    <property type="entry name" value="Pkinase"/>
    <property type="match status" value="1"/>
</dbReference>
<feature type="compositionally biased region" description="Basic and acidic residues" evidence="6">
    <location>
        <begin position="257"/>
        <end position="266"/>
    </location>
</feature>
<dbReference type="SUPFAM" id="SSF56112">
    <property type="entry name" value="Protein kinase-like (PK-like)"/>
    <property type="match status" value="1"/>
</dbReference>
<evidence type="ECO:0000313" key="10">
    <source>
        <dbReference type="Proteomes" id="UP001456524"/>
    </source>
</evidence>
<evidence type="ECO:0000313" key="9">
    <source>
        <dbReference type="EMBL" id="KAK8177536.1"/>
    </source>
</evidence>
<proteinExistence type="inferred from homology"/>
<evidence type="ECO:0000256" key="7">
    <source>
        <dbReference type="SAM" id="Phobius"/>
    </source>
</evidence>
<dbReference type="InterPro" id="IPR008271">
    <property type="entry name" value="Ser/Thr_kinase_AS"/>
</dbReference>
<feature type="region of interest" description="Disordered" evidence="6">
    <location>
        <begin position="257"/>
        <end position="282"/>
    </location>
</feature>